<feature type="domain" description="Fimbrial-type adhesion" evidence="6">
    <location>
        <begin position="28"/>
        <end position="173"/>
    </location>
</feature>
<evidence type="ECO:0000256" key="5">
    <source>
        <dbReference type="SAM" id="SignalP"/>
    </source>
</evidence>
<dbReference type="Proteomes" id="UP000288794">
    <property type="component" value="Unassembled WGS sequence"/>
</dbReference>
<dbReference type="PANTHER" id="PTHR33420:SF3">
    <property type="entry name" value="FIMBRIAL SUBUNIT ELFA"/>
    <property type="match status" value="1"/>
</dbReference>
<protein>
    <submittedName>
        <fullName evidence="7">Fimbrial protein</fullName>
    </submittedName>
</protein>
<evidence type="ECO:0000256" key="1">
    <source>
        <dbReference type="ARBA" id="ARBA00004561"/>
    </source>
</evidence>
<dbReference type="RefSeq" id="WP_128178886.1">
    <property type="nucleotide sequence ID" value="NZ_CP071409.1"/>
</dbReference>
<dbReference type="PANTHER" id="PTHR33420">
    <property type="entry name" value="FIMBRIAL SUBUNIT ELFA-RELATED"/>
    <property type="match status" value="1"/>
</dbReference>
<keyword evidence="8" id="KW-1185">Reference proteome</keyword>
<dbReference type="InterPro" id="IPR036937">
    <property type="entry name" value="Adhesion_dom_fimbrial_sf"/>
</dbReference>
<evidence type="ECO:0000256" key="3">
    <source>
        <dbReference type="ARBA" id="ARBA00022729"/>
    </source>
</evidence>
<comment type="similarity">
    <text evidence="2">Belongs to the fimbrial protein family.</text>
</comment>
<comment type="subcellular location">
    <subcellularLocation>
        <location evidence="1">Fimbrium</location>
    </subcellularLocation>
</comment>
<comment type="caution">
    <text evidence="7">The sequence shown here is derived from an EMBL/GenBank/DDBJ whole genome shotgun (WGS) entry which is preliminary data.</text>
</comment>
<evidence type="ECO:0000313" key="7">
    <source>
        <dbReference type="EMBL" id="RWR01119.1"/>
    </source>
</evidence>
<reference evidence="7 8" key="1">
    <citation type="submission" date="2014-04" db="EMBL/GenBank/DDBJ databases">
        <title>Draft genome sequence of Pantoea beijingensis strain LMG 27579, an emerging pathogen to Pleurotus eryngii with potential industrial application.</title>
        <authorList>
            <person name="Xu F."/>
            <person name="Liu Y."/>
            <person name="Wang S."/>
            <person name="Yin Y."/>
            <person name="Ma Y."/>
            <person name="Zhao S."/>
            <person name="Rong C."/>
        </authorList>
    </citation>
    <scope>NUCLEOTIDE SEQUENCE [LARGE SCALE GENOMIC DNA]</scope>
    <source>
        <strain evidence="7 8">LMG 27579</strain>
    </source>
</reference>
<dbReference type="InterPro" id="IPR008966">
    <property type="entry name" value="Adhesion_dom_sf"/>
</dbReference>
<name>A0A443IAJ4_9GAMM</name>
<evidence type="ECO:0000313" key="8">
    <source>
        <dbReference type="Proteomes" id="UP000288794"/>
    </source>
</evidence>
<dbReference type="GO" id="GO:0009289">
    <property type="term" value="C:pilus"/>
    <property type="evidence" value="ECO:0007669"/>
    <property type="project" value="UniProtKB-SubCell"/>
</dbReference>
<dbReference type="InterPro" id="IPR000259">
    <property type="entry name" value="Adhesion_dom_fimbrial"/>
</dbReference>
<feature type="signal peptide" evidence="5">
    <location>
        <begin position="1"/>
        <end position="23"/>
    </location>
</feature>
<organism evidence="7 8">
    <name type="scientific">[Pantoea] beijingensis</name>
    <dbReference type="NCBI Taxonomy" id="1324864"/>
    <lineage>
        <taxon>Bacteria</taxon>
        <taxon>Pseudomonadati</taxon>
        <taxon>Pseudomonadota</taxon>
        <taxon>Gammaproteobacteria</taxon>
        <taxon>Enterobacterales</taxon>
        <taxon>Erwiniaceae</taxon>
        <taxon>Erwinia</taxon>
    </lineage>
</organism>
<dbReference type="AlphaFoldDB" id="A0A443IAJ4"/>
<keyword evidence="4" id="KW-0281">Fimbrium</keyword>
<dbReference type="Pfam" id="PF00419">
    <property type="entry name" value="Fimbrial"/>
    <property type="match status" value="1"/>
</dbReference>
<keyword evidence="3 5" id="KW-0732">Signal</keyword>
<dbReference type="SUPFAM" id="SSF49401">
    <property type="entry name" value="Bacterial adhesins"/>
    <property type="match status" value="1"/>
</dbReference>
<proteinExistence type="inferred from homology"/>
<dbReference type="InterPro" id="IPR050263">
    <property type="entry name" value="Bact_Fimbrial_Adh_Pro"/>
</dbReference>
<evidence type="ECO:0000256" key="2">
    <source>
        <dbReference type="ARBA" id="ARBA00006671"/>
    </source>
</evidence>
<evidence type="ECO:0000256" key="4">
    <source>
        <dbReference type="ARBA" id="ARBA00023263"/>
    </source>
</evidence>
<gene>
    <name evidence="7" type="ORF">ED28_15185</name>
</gene>
<evidence type="ECO:0000259" key="6">
    <source>
        <dbReference type="Pfam" id="PF00419"/>
    </source>
</evidence>
<dbReference type="Gene3D" id="2.60.40.1090">
    <property type="entry name" value="Fimbrial-type adhesion domain"/>
    <property type="match status" value="1"/>
</dbReference>
<accession>A0A443IAJ4</accession>
<dbReference type="EMBL" id="JMEE01000040">
    <property type="protein sequence ID" value="RWR01119.1"/>
    <property type="molecule type" value="Genomic_DNA"/>
</dbReference>
<sequence length="174" mass="17101">MKKFTLIATATLAAVSICGTASAADGTINFTGSIRDTACTVDTASANQTVNLGNIATTSFGSAGSSASSARFTINLTDCPAAITSASIRFDGPLASGNSNLLALSSGQTATNVGVGIYEQNSTTLIPVGSPSDAVTLSATGINAINFLAKYVSTAAVVGAGSANAVATFTVAYN</sequence>
<feature type="chain" id="PRO_5019430693" evidence="5">
    <location>
        <begin position="24"/>
        <end position="174"/>
    </location>
</feature>
<dbReference type="GO" id="GO:0043709">
    <property type="term" value="P:cell adhesion involved in single-species biofilm formation"/>
    <property type="evidence" value="ECO:0007669"/>
    <property type="project" value="TreeGrafter"/>
</dbReference>